<accession>A0ABD0BGR4</accession>
<evidence type="ECO:0000313" key="1">
    <source>
        <dbReference type="EMBL" id="GJB94349.1"/>
    </source>
</evidence>
<dbReference type="RefSeq" id="WP_203764073.1">
    <property type="nucleotide sequence ID" value="NZ_AP024402.1"/>
</dbReference>
<evidence type="ECO:0000313" key="2">
    <source>
        <dbReference type="Proteomes" id="UP000737420"/>
    </source>
</evidence>
<dbReference type="Proteomes" id="UP000737420">
    <property type="component" value="Unassembled WGS sequence"/>
</dbReference>
<dbReference type="EMBL" id="BPOP01000099">
    <property type="protein sequence ID" value="GJB94349.1"/>
    <property type="molecule type" value="Genomic_DNA"/>
</dbReference>
<sequence>MHIEITGRQTGKTERLMAAANQLMAQGKRVVIVCCNSRLMMDYLQKGCPGAWVSGDKYLTKKTWFEELDNDHDAIWMFDEFDWFDNQSVIKIRPNGYYYTTPRPPFNLMKPTGDRPIAKLMQTYQTHVDTIIIMPCHTHLRDDSIPMDFWGIDCAE</sequence>
<name>A0ABD0BGR4_AERCA</name>
<evidence type="ECO:0008006" key="3">
    <source>
        <dbReference type="Google" id="ProtNLM"/>
    </source>
</evidence>
<proteinExistence type="predicted"/>
<dbReference type="AlphaFoldDB" id="A0ABD0BGR4"/>
<reference evidence="1 2" key="1">
    <citation type="submission" date="2021-07" db="EMBL/GenBank/DDBJ databases">
        <title>Draft genome sequence of carbapenem-resistant Aeromonas spp. in Japan.</title>
        <authorList>
            <person name="Maehana S."/>
            <person name="Suzuki M."/>
            <person name="Kitasato H."/>
        </authorList>
    </citation>
    <scope>NUCLEOTIDE SEQUENCE [LARGE SCALE GENOMIC DNA]</scope>
    <source>
        <strain evidence="1 2">KAM382</strain>
    </source>
</reference>
<protein>
    <recommendedName>
        <fullName evidence="3">Zona occludens toxin N-terminal domain-containing protein</fullName>
    </recommendedName>
</protein>
<organism evidence="1 2">
    <name type="scientific">Aeromonas caviae</name>
    <name type="common">Aeromonas punctata</name>
    <dbReference type="NCBI Taxonomy" id="648"/>
    <lineage>
        <taxon>Bacteria</taxon>
        <taxon>Pseudomonadati</taxon>
        <taxon>Pseudomonadota</taxon>
        <taxon>Gammaproteobacteria</taxon>
        <taxon>Aeromonadales</taxon>
        <taxon>Aeromonadaceae</taxon>
        <taxon>Aeromonas</taxon>
    </lineage>
</organism>
<gene>
    <name evidence="1" type="ORF">KAM382_44100</name>
</gene>
<comment type="caution">
    <text evidence="1">The sequence shown here is derived from an EMBL/GenBank/DDBJ whole genome shotgun (WGS) entry which is preliminary data.</text>
</comment>